<proteinExistence type="predicted"/>
<dbReference type="AlphaFoldDB" id="A0A368TYR2"/>
<dbReference type="InterPro" id="IPR052155">
    <property type="entry name" value="Biofilm_reg_signaling"/>
</dbReference>
<evidence type="ECO:0000313" key="6">
    <source>
        <dbReference type="EMBL" id="RCV89868.1"/>
    </source>
</evidence>
<dbReference type="OrthoDB" id="9816034at2"/>
<evidence type="ECO:0000259" key="4">
    <source>
        <dbReference type="PROSITE" id="PS50883"/>
    </source>
</evidence>
<feature type="domain" description="GGDEF" evidence="5">
    <location>
        <begin position="143"/>
        <end position="283"/>
    </location>
</feature>
<dbReference type="SMART" id="SM00052">
    <property type="entry name" value="EAL"/>
    <property type="match status" value="1"/>
</dbReference>
<keyword evidence="3" id="KW-0472">Membrane</keyword>
<dbReference type="EMBL" id="QPII01000005">
    <property type="protein sequence ID" value="RCV89868.1"/>
    <property type="molecule type" value="Genomic_DNA"/>
</dbReference>
<dbReference type="PROSITE" id="PS50883">
    <property type="entry name" value="EAL"/>
    <property type="match status" value="1"/>
</dbReference>
<dbReference type="InterPro" id="IPR035919">
    <property type="entry name" value="EAL_sf"/>
</dbReference>
<dbReference type="InterPro" id="IPR000160">
    <property type="entry name" value="GGDEF_dom"/>
</dbReference>
<dbReference type="GO" id="GO:0071111">
    <property type="term" value="F:cyclic-guanylate-specific phosphodiesterase activity"/>
    <property type="evidence" value="ECO:0007669"/>
    <property type="project" value="UniProtKB-EC"/>
</dbReference>
<feature type="transmembrane region" description="Helical" evidence="3">
    <location>
        <begin position="38"/>
        <end position="62"/>
    </location>
</feature>
<dbReference type="EC" id="3.1.4.52" evidence="1"/>
<dbReference type="PANTHER" id="PTHR44757">
    <property type="entry name" value="DIGUANYLATE CYCLASE DGCP"/>
    <property type="match status" value="1"/>
</dbReference>
<dbReference type="InterPro" id="IPR043128">
    <property type="entry name" value="Rev_trsase/Diguanyl_cyclase"/>
</dbReference>
<dbReference type="PROSITE" id="PS50887">
    <property type="entry name" value="GGDEF"/>
    <property type="match status" value="1"/>
</dbReference>
<evidence type="ECO:0000256" key="2">
    <source>
        <dbReference type="ARBA" id="ARBA00022636"/>
    </source>
</evidence>
<dbReference type="CDD" id="cd01949">
    <property type="entry name" value="GGDEF"/>
    <property type="match status" value="1"/>
</dbReference>
<protein>
    <recommendedName>
        <fullName evidence="1">cyclic-guanylate-specific phosphodiesterase</fullName>
        <ecNumber evidence="1">3.1.4.52</ecNumber>
    </recommendedName>
</protein>
<dbReference type="CDD" id="cd01948">
    <property type="entry name" value="EAL"/>
    <property type="match status" value="1"/>
</dbReference>
<dbReference type="PANTHER" id="PTHR44757:SF2">
    <property type="entry name" value="BIOFILM ARCHITECTURE MAINTENANCE PROTEIN MBAA"/>
    <property type="match status" value="1"/>
</dbReference>
<dbReference type="Proteomes" id="UP000252405">
    <property type="component" value="Unassembled WGS sequence"/>
</dbReference>
<feature type="domain" description="EAL" evidence="4">
    <location>
        <begin position="292"/>
        <end position="546"/>
    </location>
</feature>
<evidence type="ECO:0000313" key="7">
    <source>
        <dbReference type="Proteomes" id="UP000252405"/>
    </source>
</evidence>
<name>A0A368TYR2_9GAMM</name>
<sequence>MSLTGLLSITRRYALAGILAGLSTTAAGSVVGSASVPALGWAVLAIVVIACMALAAVGGAWWDRRRGGRERADSSADKAGLANDSDDMVSLPCGISTDITECHAIQESNYRLTFYDPLTGLPNRRLMLDRLEMVVKGSRRTDRYAALMFIDLDNFKLVNDTQGLYQGDHLLRHVAKHLSNVVRESDTLARLGGDEFVLLIHDLAPNQEQAAHAAEGVAKKLLTCILEAQQDQEQVLTLPITGSIGVTLFADGEISVESAMQQADMALQQAKGAGGNTLRFFNAKMQATVMARVHLEADLHQALARDEFRLHYQVQVDSLSCVTGVEALIRWEHPQRGMVSPGMFIPLAEKNRLILPIGYWVLETACRQLAAWAREPEWERLSIAVNVSSVQFHQPDFVARLQHILEETAANPHRLTLEVTESLLMDDHQRVRTIMLRLNQLGIRFALDDFGTGYSSLNYLKRLPLDELKIDQAFVNGVLDDPVDAAIVQATITLAASLGLDVTAEGVETEAQHQWLRAHGCEAFQGYLFGRPQPVTELQVDQLSCIYDA</sequence>
<keyword evidence="3" id="KW-0812">Transmembrane</keyword>
<reference evidence="6 7" key="1">
    <citation type="submission" date="2018-07" db="EMBL/GenBank/DDBJ databases">
        <title>Halomonas montanilacus sp. nov., isolated from Lake Pengyan on Tibetan Plateau.</title>
        <authorList>
            <person name="Lu H."/>
            <person name="Xing P."/>
            <person name="Wu Q."/>
        </authorList>
    </citation>
    <scope>NUCLEOTIDE SEQUENCE [LARGE SCALE GENOMIC DNA]</scope>
    <source>
        <strain evidence="6 7">PYC7W</strain>
    </source>
</reference>
<dbReference type="InterPro" id="IPR029787">
    <property type="entry name" value="Nucleotide_cyclase"/>
</dbReference>
<dbReference type="NCBIfam" id="TIGR00254">
    <property type="entry name" value="GGDEF"/>
    <property type="match status" value="1"/>
</dbReference>
<dbReference type="InterPro" id="IPR001633">
    <property type="entry name" value="EAL_dom"/>
</dbReference>
<keyword evidence="7" id="KW-1185">Reference proteome</keyword>
<dbReference type="SMART" id="SM00267">
    <property type="entry name" value="GGDEF"/>
    <property type="match status" value="1"/>
</dbReference>
<evidence type="ECO:0000259" key="5">
    <source>
        <dbReference type="PROSITE" id="PS50887"/>
    </source>
</evidence>
<dbReference type="SUPFAM" id="SSF141868">
    <property type="entry name" value="EAL domain-like"/>
    <property type="match status" value="1"/>
</dbReference>
<dbReference type="Pfam" id="PF00563">
    <property type="entry name" value="EAL"/>
    <property type="match status" value="1"/>
</dbReference>
<dbReference type="SUPFAM" id="SSF55073">
    <property type="entry name" value="Nucleotide cyclase"/>
    <property type="match status" value="1"/>
</dbReference>
<accession>A0A368TYR2</accession>
<dbReference type="Pfam" id="PF00990">
    <property type="entry name" value="GGDEF"/>
    <property type="match status" value="1"/>
</dbReference>
<keyword evidence="3" id="KW-1133">Transmembrane helix</keyword>
<dbReference type="Gene3D" id="3.20.20.450">
    <property type="entry name" value="EAL domain"/>
    <property type="match status" value="1"/>
</dbReference>
<dbReference type="Gene3D" id="3.30.70.270">
    <property type="match status" value="1"/>
</dbReference>
<dbReference type="FunFam" id="3.20.20.450:FF:000001">
    <property type="entry name" value="Cyclic di-GMP phosphodiesterase yahA"/>
    <property type="match status" value="1"/>
</dbReference>
<gene>
    <name evidence="6" type="ORF">DU505_09805</name>
</gene>
<evidence type="ECO:0000256" key="1">
    <source>
        <dbReference type="ARBA" id="ARBA00012282"/>
    </source>
</evidence>
<organism evidence="6 7">
    <name type="scientific">Billgrantia montanilacus</name>
    <dbReference type="NCBI Taxonomy" id="2282305"/>
    <lineage>
        <taxon>Bacteria</taxon>
        <taxon>Pseudomonadati</taxon>
        <taxon>Pseudomonadota</taxon>
        <taxon>Gammaproteobacteria</taxon>
        <taxon>Oceanospirillales</taxon>
        <taxon>Halomonadaceae</taxon>
        <taxon>Billgrantia</taxon>
    </lineage>
</organism>
<keyword evidence="2" id="KW-0973">c-di-GMP</keyword>
<comment type="caution">
    <text evidence="6">The sequence shown here is derived from an EMBL/GenBank/DDBJ whole genome shotgun (WGS) entry which is preliminary data.</text>
</comment>
<evidence type="ECO:0000256" key="3">
    <source>
        <dbReference type="SAM" id="Phobius"/>
    </source>
</evidence>